<reference evidence="1 2" key="1">
    <citation type="submission" date="2018-10" db="EMBL/GenBank/DDBJ databases">
        <title>Genomic Encyclopedia of Archaeal and Bacterial Type Strains, Phase II (KMG-II): from individual species to whole genera.</title>
        <authorList>
            <person name="Goeker M."/>
        </authorList>
    </citation>
    <scope>NUCLEOTIDE SEQUENCE [LARGE SCALE GENOMIC DNA]</scope>
    <source>
        <strain evidence="1 2">NSB1</strain>
    </source>
</reference>
<sequence>MKREYIEVLVRTYKATDKLGLVCWVAEYQKVPI</sequence>
<keyword evidence="2" id="KW-1185">Reference proteome</keyword>
<gene>
    <name evidence="1" type="ORF">BC742_2753</name>
</gene>
<evidence type="ECO:0000313" key="2">
    <source>
        <dbReference type="Proteomes" id="UP000269493"/>
    </source>
</evidence>
<protein>
    <submittedName>
        <fullName evidence="1">Uncharacterized protein</fullName>
    </submittedName>
</protein>
<dbReference type="Proteomes" id="UP000269493">
    <property type="component" value="Unassembled WGS sequence"/>
</dbReference>
<proteinExistence type="predicted"/>
<dbReference type="EMBL" id="RBXN01000014">
    <property type="protein sequence ID" value="RKT49211.1"/>
    <property type="molecule type" value="Genomic_DNA"/>
</dbReference>
<dbReference type="AlphaFoldDB" id="A0A495VIK3"/>
<accession>A0A495VIK3</accession>
<name>A0A495VIK3_9BACT</name>
<comment type="caution">
    <text evidence="1">The sequence shown here is derived from an EMBL/GenBank/DDBJ whole genome shotgun (WGS) entry which is preliminary data.</text>
</comment>
<evidence type="ECO:0000313" key="1">
    <source>
        <dbReference type="EMBL" id="RKT49211.1"/>
    </source>
</evidence>
<organism evidence="1 2">
    <name type="scientific">Coprobacter fastidiosus NSB1 = JCM 33896</name>
    <dbReference type="NCBI Taxonomy" id="1349822"/>
    <lineage>
        <taxon>Bacteria</taxon>
        <taxon>Pseudomonadati</taxon>
        <taxon>Bacteroidota</taxon>
        <taxon>Bacteroidia</taxon>
        <taxon>Bacteroidales</taxon>
        <taxon>Barnesiellaceae</taxon>
        <taxon>Coprobacter</taxon>
    </lineage>
</organism>